<reference evidence="1" key="1">
    <citation type="submission" date="2023-01" db="EMBL/GenBank/DDBJ databases">
        <title>Colletotrichum chrysophilum M932 genome sequence.</title>
        <authorList>
            <person name="Baroncelli R."/>
        </authorList>
    </citation>
    <scope>NUCLEOTIDE SEQUENCE</scope>
    <source>
        <strain evidence="1">M932</strain>
    </source>
</reference>
<name>A0AAD9EAA2_9PEZI</name>
<dbReference type="EMBL" id="JAQOWY010001007">
    <property type="protein sequence ID" value="KAK1837796.1"/>
    <property type="molecule type" value="Genomic_DNA"/>
</dbReference>
<organism evidence="1 2">
    <name type="scientific">Colletotrichum chrysophilum</name>
    <dbReference type="NCBI Taxonomy" id="1836956"/>
    <lineage>
        <taxon>Eukaryota</taxon>
        <taxon>Fungi</taxon>
        <taxon>Dikarya</taxon>
        <taxon>Ascomycota</taxon>
        <taxon>Pezizomycotina</taxon>
        <taxon>Sordariomycetes</taxon>
        <taxon>Hypocreomycetidae</taxon>
        <taxon>Glomerellales</taxon>
        <taxon>Glomerellaceae</taxon>
        <taxon>Colletotrichum</taxon>
        <taxon>Colletotrichum gloeosporioides species complex</taxon>
    </lineage>
</organism>
<protein>
    <submittedName>
        <fullName evidence="1">Uncharacterized protein</fullName>
    </submittedName>
</protein>
<accession>A0AAD9EAA2</accession>
<proteinExistence type="predicted"/>
<dbReference type="AlphaFoldDB" id="A0AAD9EAA2"/>
<evidence type="ECO:0000313" key="1">
    <source>
        <dbReference type="EMBL" id="KAK1837796.1"/>
    </source>
</evidence>
<keyword evidence="2" id="KW-1185">Reference proteome</keyword>
<gene>
    <name evidence="1" type="ORF">CCHR01_19580</name>
</gene>
<evidence type="ECO:0000313" key="2">
    <source>
        <dbReference type="Proteomes" id="UP001243330"/>
    </source>
</evidence>
<sequence length="107" mass="12104">MRQHGRVHSKIPQTLDRKHAGNLIFILREATAILPLGKKHDPPNAYTRVQAVNFCSMLCCPINTQKYSTSPSIARTSPPERRAVSACFETAEERIKRALKVDSYQKL</sequence>
<comment type="caution">
    <text evidence="1">The sequence shown here is derived from an EMBL/GenBank/DDBJ whole genome shotgun (WGS) entry which is preliminary data.</text>
</comment>
<dbReference type="Proteomes" id="UP001243330">
    <property type="component" value="Unassembled WGS sequence"/>
</dbReference>